<dbReference type="PANTHER" id="PTHR36220">
    <property type="entry name" value="UNNAMED PRODUCT"/>
    <property type="match status" value="1"/>
</dbReference>
<name>E5G5F8_VIBHA</name>
<geneLocation type="plasmid" evidence="1">
    <name>pVH1</name>
</geneLocation>
<dbReference type="Gene3D" id="2.130.10.10">
    <property type="entry name" value="YVTN repeat-like/Quinoprotein amine dehydrogenase"/>
    <property type="match status" value="1"/>
</dbReference>
<organism evidence="1">
    <name type="scientific">Vibrio harveyi</name>
    <name type="common">Beneckea harveyi</name>
    <dbReference type="NCBI Taxonomy" id="669"/>
    <lineage>
        <taxon>Bacteria</taxon>
        <taxon>Pseudomonadati</taxon>
        <taxon>Pseudomonadota</taxon>
        <taxon>Gammaproteobacteria</taxon>
        <taxon>Vibrionales</taxon>
        <taxon>Vibrionaceae</taxon>
        <taxon>Vibrio</taxon>
    </lineage>
</organism>
<dbReference type="EMBL" id="HM752246">
    <property type="protein sequence ID" value="ADQ53883.1"/>
    <property type="molecule type" value="Genomic_DNA"/>
</dbReference>
<reference evidence="1" key="1">
    <citation type="submission" date="2010-07" db="EMBL/GenBank/DDBJ databases">
        <title>Gene structure and function analysis of the virulence-related plasmid pVH1 from Vibrio harveyi VIB645.</title>
        <authorList>
            <person name="Hou X."/>
            <person name="Sun J."/>
            <person name="Sun B."/>
            <person name="Liu J."/>
            <person name="Zhang X."/>
        </authorList>
    </citation>
    <scope>NUCLEOTIDE SEQUENCE</scope>
    <source>
        <strain evidence="1">VIB645</strain>
        <plasmid evidence="1">pVH1</plasmid>
    </source>
</reference>
<protein>
    <submittedName>
        <fullName evidence="1">RTX toxin and related Ca2+-binding protein-like protein</fullName>
    </submittedName>
</protein>
<dbReference type="PROSITE" id="PS51257">
    <property type="entry name" value="PROKAR_LIPOPROTEIN"/>
    <property type="match status" value="1"/>
</dbReference>
<keyword evidence="1" id="KW-0614">Plasmid</keyword>
<dbReference type="AlphaFoldDB" id="E5G5F8"/>
<dbReference type="InterPro" id="IPR015943">
    <property type="entry name" value="WD40/YVTN_repeat-like_dom_sf"/>
</dbReference>
<evidence type="ECO:0000313" key="1">
    <source>
        <dbReference type="EMBL" id="ADQ53883.1"/>
    </source>
</evidence>
<dbReference type="SUPFAM" id="SSF75011">
    <property type="entry name" value="3-carboxy-cis,cis-mucoante lactonizing enzyme"/>
    <property type="match status" value="1"/>
</dbReference>
<dbReference type="RefSeq" id="WP_017191286.1">
    <property type="nucleotide sequence ID" value="NZ_CP150469.1"/>
</dbReference>
<accession>E5G5F8</accession>
<sequence>MNRIKNISLLILISIGLAGCNGSSEGKNSLDGAGEDGKAIIIPKPLSFDKNMRKNHLNLSPDSPLGDYRVSLSYQGNVMAVVNTGSKNSNVRMYTKSNSKWVLSNSIVSDSRTFGAGVTVSSNGKYVFITDKYEDNNGVENTGKVLVYKYNGKEFFVAQELIRTDTRENGNFGSSISVSSNGKLLVVSAAQNTPSEGKKGGVYTYKLNENLDMWEFAQELDFNKDEPYFGDDLAVSGDGSTIIASDIYGNVYIYGNDNDKFVRKATLRIEAPVSSISINQNGTSFTVSDFNSQLFHYETKNGAYSKTLITKPISDKVYDSYPGYKFAEKAQISQSGDVILVSANSDFYAPPADSIVSGKTLTNILTKKEECSPKYSWSNETTKIKTGAILVYKRNASGDWILHQYMKPDLSKIRSYKGKDICDQDYLNGYKGERFLENGISFSLSGSSLVQTTINGNIFEYTNQQ</sequence>
<proteinExistence type="predicted"/>
<dbReference type="PATRIC" id="fig|669.46.peg.1278"/>
<dbReference type="PANTHER" id="PTHR36220:SF1">
    <property type="entry name" value="GAMMA TUBULIN COMPLEX COMPONENT C-TERMINAL DOMAIN-CONTAINING PROTEIN"/>
    <property type="match status" value="1"/>
</dbReference>